<dbReference type="InterPro" id="IPR007110">
    <property type="entry name" value="Ig-like_dom"/>
</dbReference>
<dbReference type="PROSITE" id="PS50835">
    <property type="entry name" value="IG_LIKE"/>
    <property type="match status" value="2"/>
</dbReference>
<keyword evidence="8" id="KW-0393">Immunoglobulin domain</keyword>
<keyword evidence="4" id="KW-0677">Repeat</keyword>
<feature type="non-terminal residue" evidence="10">
    <location>
        <position position="1"/>
    </location>
</feature>
<evidence type="ECO:0000256" key="8">
    <source>
        <dbReference type="ARBA" id="ARBA00023319"/>
    </source>
</evidence>
<keyword evidence="6" id="KW-1015">Disulfide bond</keyword>
<name>A0A067R3Q2_ZOONE</name>
<dbReference type="AlphaFoldDB" id="A0A067R3Q2"/>
<dbReference type="PANTHER" id="PTHR12231:SF255">
    <property type="entry name" value="DPR-INTERACTING PROTEIN ALPHA, ISOFORM A"/>
    <property type="match status" value="1"/>
</dbReference>
<dbReference type="FunFam" id="2.60.40.10:FF:000376">
    <property type="entry name" value="CLUMA_CG000981, isoform A"/>
    <property type="match status" value="1"/>
</dbReference>
<organism evidence="10 11">
    <name type="scientific">Zootermopsis nevadensis</name>
    <name type="common">Dampwood termite</name>
    <dbReference type="NCBI Taxonomy" id="136037"/>
    <lineage>
        <taxon>Eukaryota</taxon>
        <taxon>Metazoa</taxon>
        <taxon>Ecdysozoa</taxon>
        <taxon>Arthropoda</taxon>
        <taxon>Hexapoda</taxon>
        <taxon>Insecta</taxon>
        <taxon>Pterygota</taxon>
        <taxon>Neoptera</taxon>
        <taxon>Polyneoptera</taxon>
        <taxon>Dictyoptera</taxon>
        <taxon>Blattodea</taxon>
        <taxon>Blattoidea</taxon>
        <taxon>Termitoidae</taxon>
        <taxon>Termopsidae</taxon>
        <taxon>Zootermopsis</taxon>
    </lineage>
</organism>
<dbReference type="Gene3D" id="2.60.40.10">
    <property type="entry name" value="Immunoglobulins"/>
    <property type="match status" value="3"/>
</dbReference>
<dbReference type="eggNOG" id="KOG3510">
    <property type="taxonomic scope" value="Eukaryota"/>
</dbReference>
<reference evidence="10 11" key="1">
    <citation type="journal article" date="2014" name="Nat. Commun.">
        <title>Molecular traces of alternative social organization in a termite genome.</title>
        <authorList>
            <person name="Terrapon N."/>
            <person name="Li C."/>
            <person name="Robertson H.M."/>
            <person name="Ji L."/>
            <person name="Meng X."/>
            <person name="Booth W."/>
            <person name="Chen Z."/>
            <person name="Childers C.P."/>
            <person name="Glastad K.M."/>
            <person name="Gokhale K."/>
            <person name="Gowin J."/>
            <person name="Gronenberg W."/>
            <person name="Hermansen R.A."/>
            <person name="Hu H."/>
            <person name="Hunt B.G."/>
            <person name="Huylmans A.K."/>
            <person name="Khalil S.M."/>
            <person name="Mitchell R.D."/>
            <person name="Munoz-Torres M.C."/>
            <person name="Mustard J.A."/>
            <person name="Pan H."/>
            <person name="Reese J.T."/>
            <person name="Scharf M.E."/>
            <person name="Sun F."/>
            <person name="Vogel H."/>
            <person name="Xiao J."/>
            <person name="Yang W."/>
            <person name="Yang Z."/>
            <person name="Yang Z."/>
            <person name="Zhou J."/>
            <person name="Zhu J."/>
            <person name="Brent C.S."/>
            <person name="Elsik C.G."/>
            <person name="Goodisman M.A."/>
            <person name="Liberles D.A."/>
            <person name="Roe R.M."/>
            <person name="Vargo E.L."/>
            <person name="Vilcinskas A."/>
            <person name="Wang J."/>
            <person name="Bornberg-Bauer E."/>
            <person name="Korb J."/>
            <person name="Zhang G."/>
            <person name="Liebig J."/>
        </authorList>
    </citation>
    <scope>NUCLEOTIDE SEQUENCE [LARGE SCALE GENOMIC DNA]</scope>
    <source>
        <tissue evidence="10">Whole organism</tissue>
    </source>
</reference>
<dbReference type="SMART" id="SM00409">
    <property type="entry name" value="IG"/>
    <property type="match status" value="2"/>
</dbReference>
<dbReference type="EMBL" id="KK852725">
    <property type="protein sequence ID" value="KDR17668.1"/>
    <property type="molecule type" value="Genomic_DNA"/>
</dbReference>
<keyword evidence="5" id="KW-0472">Membrane</keyword>
<evidence type="ECO:0000259" key="9">
    <source>
        <dbReference type="PROSITE" id="PS50835"/>
    </source>
</evidence>
<keyword evidence="2" id="KW-1003">Cell membrane</keyword>
<evidence type="ECO:0000256" key="3">
    <source>
        <dbReference type="ARBA" id="ARBA00022729"/>
    </source>
</evidence>
<dbReference type="Pfam" id="PF07679">
    <property type="entry name" value="I-set"/>
    <property type="match status" value="1"/>
</dbReference>
<dbReference type="InterPro" id="IPR003599">
    <property type="entry name" value="Ig_sub"/>
</dbReference>
<dbReference type="FunFam" id="2.60.40.10:FF:000328">
    <property type="entry name" value="CLUMA_CG000981, isoform A"/>
    <property type="match status" value="1"/>
</dbReference>
<dbReference type="SUPFAM" id="SSF48726">
    <property type="entry name" value="Immunoglobulin"/>
    <property type="match status" value="3"/>
</dbReference>
<dbReference type="InterPro" id="IPR003598">
    <property type="entry name" value="Ig_sub2"/>
</dbReference>
<keyword evidence="3" id="KW-0732">Signal</keyword>
<accession>A0A067R3Q2</accession>
<comment type="subcellular location">
    <subcellularLocation>
        <location evidence="1">Cell membrane</location>
    </subcellularLocation>
</comment>
<evidence type="ECO:0000256" key="6">
    <source>
        <dbReference type="ARBA" id="ARBA00023157"/>
    </source>
</evidence>
<proteinExistence type="predicted"/>
<dbReference type="GO" id="GO:0005886">
    <property type="term" value="C:plasma membrane"/>
    <property type="evidence" value="ECO:0007669"/>
    <property type="project" value="UniProtKB-SubCell"/>
</dbReference>
<protein>
    <submittedName>
        <fullName evidence="10">Lachesin</fullName>
    </submittedName>
</protein>
<keyword evidence="7" id="KW-0325">Glycoprotein</keyword>
<keyword evidence="11" id="KW-1185">Reference proteome</keyword>
<dbReference type="SMART" id="SM00408">
    <property type="entry name" value="IGc2"/>
    <property type="match status" value="2"/>
</dbReference>
<dbReference type="InterPro" id="IPR013098">
    <property type="entry name" value="Ig_I-set"/>
</dbReference>
<feature type="domain" description="Ig-like" evidence="9">
    <location>
        <begin position="72"/>
        <end position="172"/>
    </location>
</feature>
<feature type="domain" description="Ig-like" evidence="9">
    <location>
        <begin position="177"/>
        <end position="271"/>
    </location>
</feature>
<evidence type="ECO:0000256" key="1">
    <source>
        <dbReference type="ARBA" id="ARBA00004236"/>
    </source>
</evidence>
<gene>
    <name evidence="10" type="ORF">L798_08435</name>
</gene>
<dbReference type="STRING" id="136037.A0A067R3Q2"/>
<dbReference type="OMA" id="TFKCIVV"/>
<evidence type="ECO:0000313" key="10">
    <source>
        <dbReference type="EMBL" id="KDR17668.1"/>
    </source>
</evidence>
<dbReference type="GO" id="GO:0043005">
    <property type="term" value="C:neuron projection"/>
    <property type="evidence" value="ECO:0007669"/>
    <property type="project" value="TreeGrafter"/>
</dbReference>
<evidence type="ECO:0000256" key="5">
    <source>
        <dbReference type="ARBA" id="ARBA00023136"/>
    </source>
</evidence>
<sequence length="277" mass="31372">IGWVKADTKAIQAINDHVVIHNPRVSVSHVDHTMWNLHVKNVHEEDRGMYMCQINTDPMKSQLGYMDVVVPPDFINEDTSGDVMVPEGGTVKLTCRARGYPEPHVLWRREDNADIVIKEPSGVKTRGQFYGFSSYQGEILKLTKIMRSEMGSYLCIASNGVPPSVSKRIMVSVHFYPVIQVPNQLVGAPLGTQVTIECFVEASPKSINYWVRDTGEMVISSDKYEVKLITRSFFEMHMILVIKKFQARDVGSYRCIAKNSLGEVESNIRLYGEFFVH</sequence>
<evidence type="ECO:0000256" key="4">
    <source>
        <dbReference type="ARBA" id="ARBA00022737"/>
    </source>
</evidence>
<evidence type="ECO:0000256" key="2">
    <source>
        <dbReference type="ARBA" id="ARBA00022475"/>
    </source>
</evidence>
<dbReference type="PANTHER" id="PTHR12231">
    <property type="entry name" value="CTX-RELATED TYPE I TRANSMEMBRANE PROTEIN"/>
    <property type="match status" value="1"/>
</dbReference>
<dbReference type="InterPro" id="IPR036179">
    <property type="entry name" value="Ig-like_dom_sf"/>
</dbReference>
<dbReference type="InParanoid" id="A0A067R3Q2"/>
<dbReference type="Proteomes" id="UP000027135">
    <property type="component" value="Unassembled WGS sequence"/>
</dbReference>
<dbReference type="InterPro" id="IPR051170">
    <property type="entry name" value="Neural/epithelial_adhesion"/>
</dbReference>
<evidence type="ECO:0000256" key="7">
    <source>
        <dbReference type="ARBA" id="ARBA00023180"/>
    </source>
</evidence>
<dbReference type="InterPro" id="IPR013783">
    <property type="entry name" value="Ig-like_fold"/>
</dbReference>
<evidence type="ECO:0000313" key="11">
    <source>
        <dbReference type="Proteomes" id="UP000027135"/>
    </source>
</evidence>
<dbReference type="Pfam" id="PF13927">
    <property type="entry name" value="Ig_3"/>
    <property type="match status" value="1"/>
</dbReference>